<dbReference type="Pfam" id="PF19928">
    <property type="entry name" value="DUF6391"/>
    <property type="match status" value="1"/>
</dbReference>
<reference evidence="1" key="1">
    <citation type="submission" date="2016-01" db="EMBL/GenBank/DDBJ databases">
        <authorList>
            <person name="Mcilroy J.S."/>
            <person name="Karst M S."/>
            <person name="Albertsen M."/>
        </authorList>
    </citation>
    <scope>NUCLEOTIDE SEQUENCE</scope>
    <source>
        <strain evidence="1">Cfx-K</strain>
    </source>
</reference>
<evidence type="ECO:0000313" key="2">
    <source>
        <dbReference type="Proteomes" id="UP000215027"/>
    </source>
</evidence>
<dbReference type="OrthoDB" id="162726at2"/>
<sequence>MASDLLSRVKRNHGLEHATIHVLSESHKQFSAQGHSDHRGFHLNIYGDVSAAEVEAAVAEAHRRLNAGERQLAVHPNCGTVLVTTAALATLAAQAALALENMREPRAGRVRPVTLFNALPGATVAVVGALIVGRPLGVRLQERYTVDGDLRDLRVSAVREIAPSIITRLFHLLLAGGNPDLHAKSYFIQTTGG</sequence>
<proteinExistence type="predicted"/>
<dbReference type="KEGG" id="pbf:CFX0092_A1946"/>
<gene>
    <name evidence="1" type="ORF">CFX0092_A1946</name>
</gene>
<keyword evidence="2" id="KW-1185">Reference proteome</keyword>
<dbReference type="AlphaFoldDB" id="A0A160T2E5"/>
<evidence type="ECO:0000313" key="1">
    <source>
        <dbReference type="EMBL" id="CUS03824.2"/>
    </source>
</evidence>
<protein>
    <submittedName>
        <fullName evidence="1">Uncharacterized protein</fullName>
    </submittedName>
</protein>
<organism evidence="1 2">
    <name type="scientific">Candidatus Promineifilum breve</name>
    <dbReference type="NCBI Taxonomy" id="1806508"/>
    <lineage>
        <taxon>Bacteria</taxon>
        <taxon>Bacillati</taxon>
        <taxon>Chloroflexota</taxon>
        <taxon>Ardenticatenia</taxon>
        <taxon>Candidatus Promineifilales</taxon>
        <taxon>Candidatus Promineifilaceae</taxon>
        <taxon>Candidatus Promineifilum</taxon>
    </lineage>
</organism>
<name>A0A160T2E5_9CHLR</name>
<dbReference type="RefSeq" id="WP_095043260.1">
    <property type="nucleotide sequence ID" value="NZ_LN890655.1"/>
</dbReference>
<dbReference type="EMBL" id="LN890655">
    <property type="protein sequence ID" value="CUS03824.2"/>
    <property type="molecule type" value="Genomic_DNA"/>
</dbReference>
<dbReference type="Proteomes" id="UP000215027">
    <property type="component" value="Chromosome I"/>
</dbReference>
<accession>A0A160T2E5</accession>